<comment type="caution">
    <text evidence="1">The sequence shown here is derived from an EMBL/GenBank/DDBJ whole genome shotgun (WGS) entry which is preliminary data.</text>
</comment>
<dbReference type="EMBL" id="MZGT01000060">
    <property type="protein sequence ID" value="OPJ59014.1"/>
    <property type="molecule type" value="Genomic_DNA"/>
</dbReference>
<dbReference type="Proteomes" id="UP000191056">
    <property type="component" value="Unassembled WGS sequence"/>
</dbReference>
<sequence length="35" mass="4045">MFCKSLENFLRDFLWGALASEYKGKGTKLYEGEVI</sequence>
<reference evidence="1 2" key="1">
    <citation type="submission" date="2017-03" db="EMBL/GenBank/DDBJ databases">
        <title>Genome sequence of Clostridium chromiireducens DSM 23318.</title>
        <authorList>
            <person name="Poehlein A."/>
            <person name="Daniel R."/>
        </authorList>
    </citation>
    <scope>NUCLEOTIDE SEQUENCE [LARGE SCALE GENOMIC DNA]</scope>
    <source>
        <strain evidence="1 2">DSM 23318</strain>
    </source>
</reference>
<gene>
    <name evidence="1" type="ORF">CLCHR_36970</name>
</gene>
<name>A0A1V4IGP7_9CLOT</name>
<dbReference type="STRING" id="225345.CLCHR_36970"/>
<accession>A0A1V4IGP7</accession>
<protein>
    <submittedName>
        <fullName evidence="1">Uncharacterized protein</fullName>
    </submittedName>
</protein>
<dbReference type="AlphaFoldDB" id="A0A1V4IGP7"/>
<evidence type="ECO:0000313" key="1">
    <source>
        <dbReference type="EMBL" id="OPJ59014.1"/>
    </source>
</evidence>
<keyword evidence="2" id="KW-1185">Reference proteome</keyword>
<evidence type="ECO:0000313" key="2">
    <source>
        <dbReference type="Proteomes" id="UP000191056"/>
    </source>
</evidence>
<proteinExistence type="predicted"/>
<organism evidence="1 2">
    <name type="scientific">Clostridium chromiireducens</name>
    <dbReference type="NCBI Taxonomy" id="225345"/>
    <lineage>
        <taxon>Bacteria</taxon>
        <taxon>Bacillati</taxon>
        <taxon>Bacillota</taxon>
        <taxon>Clostridia</taxon>
        <taxon>Eubacteriales</taxon>
        <taxon>Clostridiaceae</taxon>
        <taxon>Clostridium</taxon>
    </lineage>
</organism>